<dbReference type="PROSITE" id="PS50011">
    <property type="entry name" value="PROTEIN_KINASE_DOM"/>
    <property type="match status" value="1"/>
</dbReference>
<reference evidence="9" key="2">
    <citation type="submission" date="2014-03" db="EMBL/GenBank/DDBJ databases">
        <title>The whipworm genome and dual-species transcriptomics of an intimate host-pathogen interaction.</title>
        <authorList>
            <person name="Foth B.J."/>
            <person name="Tsai I.J."/>
            <person name="Reid A.J."/>
            <person name="Bancroft A.J."/>
            <person name="Nichol S."/>
            <person name="Tracey A."/>
            <person name="Holroyd N."/>
            <person name="Cotton J.A."/>
            <person name="Stanley E.J."/>
            <person name="Zarowiecki M."/>
            <person name="Liu J.Z."/>
            <person name="Huckvale T."/>
            <person name="Cooper P.J."/>
            <person name="Grencis R.K."/>
            <person name="Berriman M."/>
        </authorList>
    </citation>
    <scope>NUCLEOTIDE SEQUENCE [LARGE SCALE GENOMIC DNA]</scope>
    <source>
        <strain evidence="9">Edinburgh</strain>
    </source>
</reference>
<evidence type="ECO:0000313" key="10">
    <source>
        <dbReference type="WBParaSite" id="TMUE_3000013025.1"/>
    </source>
</evidence>
<dbReference type="PROSITE" id="PS50052">
    <property type="entry name" value="GUANYLATE_KINASE_2"/>
    <property type="match status" value="1"/>
</dbReference>
<dbReference type="SUPFAM" id="SSF56112">
    <property type="entry name" value="Protein kinase-like (PK-like)"/>
    <property type="match status" value="1"/>
</dbReference>
<dbReference type="PROSITE" id="PS00856">
    <property type="entry name" value="GUANYLATE_KINASE_1"/>
    <property type="match status" value="1"/>
</dbReference>
<dbReference type="PROSITE" id="PS50106">
    <property type="entry name" value="PDZ"/>
    <property type="match status" value="1"/>
</dbReference>
<feature type="compositionally biased region" description="Low complexity" evidence="4">
    <location>
        <begin position="12"/>
        <end position="21"/>
    </location>
</feature>
<dbReference type="InterPro" id="IPR008144">
    <property type="entry name" value="Guanylate_kin-like_dom"/>
</dbReference>
<dbReference type="WBParaSite" id="TMUE_3000013025.1">
    <property type="protein sequence ID" value="TMUE_3000013025.1"/>
    <property type="gene ID" value="WBGene00287097"/>
</dbReference>
<dbReference type="WBParaSite" id="TMUE_3000013025.4">
    <property type="protein sequence ID" value="TMUE_3000013025.4"/>
    <property type="gene ID" value="WBGene00287097"/>
</dbReference>
<dbReference type="InterPro" id="IPR011009">
    <property type="entry name" value="Kinase-like_dom_sf"/>
</dbReference>
<dbReference type="GO" id="GO:0005524">
    <property type="term" value="F:ATP binding"/>
    <property type="evidence" value="ECO:0007669"/>
    <property type="project" value="InterPro"/>
</dbReference>
<feature type="domain" description="SH3" evidence="5">
    <location>
        <begin position="610"/>
        <end position="696"/>
    </location>
</feature>
<dbReference type="Pfam" id="PF00625">
    <property type="entry name" value="Guanylate_kin"/>
    <property type="match status" value="1"/>
</dbReference>
<dbReference type="PANTHER" id="PTHR23122">
    <property type="entry name" value="MEMBRANE-ASSOCIATED GUANYLATE KINASE MAGUK"/>
    <property type="match status" value="1"/>
</dbReference>
<dbReference type="FunFam" id="2.30.42.10:FF:000016">
    <property type="entry name" value="peripheral plasma membrane protein CASK isoform X2"/>
    <property type="match status" value="1"/>
</dbReference>
<dbReference type="Gene3D" id="3.30.200.20">
    <property type="entry name" value="Phosphorylase Kinase, domain 1"/>
    <property type="match status" value="1"/>
</dbReference>
<dbReference type="SUPFAM" id="SSF52540">
    <property type="entry name" value="P-loop containing nucleoside triphosphate hydrolases"/>
    <property type="match status" value="1"/>
</dbReference>
<evidence type="ECO:0000259" key="8">
    <source>
        <dbReference type="PROSITE" id="PS50106"/>
    </source>
</evidence>
<dbReference type="SUPFAM" id="SSF50156">
    <property type="entry name" value="PDZ domain-like"/>
    <property type="match status" value="1"/>
</dbReference>
<feature type="compositionally biased region" description="Polar residues" evidence="4">
    <location>
        <begin position="1"/>
        <end position="11"/>
    </location>
</feature>
<evidence type="ECO:0000259" key="6">
    <source>
        <dbReference type="PROSITE" id="PS50011"/>
    </source>
</evidence>
<keyword evidence="2 3" id="KW-0728">SH3 domain</keyword>
<dbReference type="InterPro" id="IPR001478">
    <property type="entry name" value="PDZ"/>
</dbReference>
<evidence type="ECO:0000259" key="5">
    <source>
        <dbReference type="PROSITE" id="PS50002"/>
    </source>
</evidence>
<dbReference type="Proteomes" id="UP000046395">
    <property type="component" value="Unassembled WGS sequence"/>
</dbReference>
<dbReference type="Gene3D" id="2.30.30.40">
    <property type="entry name" value="SH3 Domains"/>
    <property type="match status" value="1"/>
</dbReference>
<protein>
    <submittedName>
        <fullName evidence="10">Peripheral plasma membrane protein CASK</fullName>
    </submittedName>
</protein>
<dbReference type="InterPro" id="IPR036028">
    <property type="entry name" value="SH3-like_dom_sf"/>
</dbReference>
<proteinExistence type="inferred from homology"/>
<dbReference type="InterPro" id="IPR036034">
    <property type="entry name" value="PDZ_sf"/>
</dbReference>
<keyword evidence="9" id="KW-1185">Reference proteome</keyword>
<dbReference type="STRING" id="70415.A0A5S6R0L5"/>
<organism evidence="9 10">
    <name type="scientific">Trichuris muris</name>
    <name type="common">Mouse whipworm</name>
    <dbReference type="NCBI Taxonomy" id="70415"/>
    <lineage>
        <taxon>Eukaryota</taxon>
        <taxon>Metazoa</taxon>
        <taxon>Ecdysozoa</taxon>
        <taxon>Nematoda</taxon>
        <taxon>Enoplea</taxon>
        <taxon>Dorylaimia</taxon>
        <taxon>Trichinellida</taxon>
        <taxon>Trichuridae</taxon>
        <taxon>Trichuris</taxon>
    </lineage>
</organism>
<feature type="domain" description="PDZ" evidence="8">
    <location>
        <begin position="523"/>
        <end position="604"/>
    </location>
</feature>
<dbReference type="InterPro" id="IPR050716">
    <property type="entry name" value="MAGUK"/>
</dbReference>
<dbReference type="Gene3D" id="1.10.287.650">
    <property type="entry name" value="L27 domain"/>
    <property type="match status" value="1"/>
</dbReference>
<dbReference type="WBParaSite" id="TMUE_3000013025.5">
    <property type="protein sequence ID" value="TMUE_3000013025.5"/>
    <property type="gene ID" value="WBGene00287097"/>
</dbReference>
<evidence type="ECO:0000256" key="4">
    <source>
        <dbReference type="SAM" id="MobiDB-lite"/>
    </source>
</evidence>
<feature type="domain" description="Protein kinase" evidence="6">
    <location>
        <begin position="35"/>
        <end position="300"/>
    </location>
</feature>
<dbReference type="SMART" id="SM00228">
    <property type="entry name" value="PDZ"/>
    <property type="match status" value="1"/>
</dbReference>
<dbReference type="AlphaFoldDB" id="A0A5S6R0L5"/>
<dbReference type="Gene3D" id="3.40.50.300">
    <property type="entry name" value="P-loop containing nucleotide triphosphate hydrolases"/>
    <property type="match status" value="1"/>
</dbReference>
<dbReference type="GO" id="GO:0004672">
    <property type="term" value="F:protein kinase activity"/>
    <property type="evidence" value="ECO:0007669"/>
    <property type="project" value="InterPro"/>
</dbReference>
<reference evidence="9" key="1">
    <citation type="submission" date="2013-11" db="EMBL/GenBank/DDBJ databases">
        <authorList>
            <person name="Aslett M."/>
        </authorList>
    </citation>
    <scope>NUCLEOTIDE SEQUENCE [LARGE SCALE GENOMIC DNA]</scope>
    <source>
        <strain evidence="9">Edinburgh</strain>
    </source>
</reference>
<dbReference type="InterPro" id="IPR008145">
    <property type="entry name" value="GK/Ca_channel_bsu"/>
</dbReference>
<comment type="similarity">
    <text evidence="1">Belongs to the MAGUK family.</text>
</comment>
<name>A0A5S6R0L5_TRIMR</name>
<dbReference type="Gene3D" id="1.10.510.10">
    <property type="entry name" value="Transferase(Phosphotransferase) domain 1"/>
    <property type="match status" value="1"/>
</dbReference>
<dbReference type="InterPro" id="IPR000719">
    <property type="entry name" value="Prot_kinase_dom"/>
</dbReference>
<dbReference type="SMART" id="SM00072">
    <property type="entry name" value="GuKc"/>
    <property type="match status" value="1"/>
</dbReference>
<feature type="domain" description="Guanylate kinase-like" evidence="7">
    <location>
        <begin position="751"/>
        <end position="923"/>
    </location>
</feature>
<dbReference type="InterPro" id="IPR027417">
    <property type="entry name" value="P-loop_NTPase"/>
</dbReference>
<reference evidence="10" key="3">
    <citation type="submission" date="2019-12" db="UniProtKB">
        <authorList>
            <consortium name="WormBaseParasite"/>
        </authorList>
    </citation>
    <scope>IDENTIFICATION</scope>
</reference>
<dbReference type="FunFam" id="3.40.50.300:FF:000146">
    <property type="entry name" value="MAGUK p55 subfamily member 6 isoform X1"/>
    <property type="match status" value="1"/>
</dbReference>
<dbReference type="InterPro" id="IPR001452">
    <property type="entry name" value="SH3_domain"/>
</dbReference>
<feature type="region of interest" description="Disordered" evidence="4">
    <location>
        <begin position="1"/>
        <end position="21"/>
    </location>
</feature>
<accession>A0A5S6R0L5</accession>
<dbReference type="CDD" id="cd10831">
    <property type="entry name" value="PDZ_CASK-like"/>
    <property type="match status" value="1"/>
</dbReference>
<dbReference type="Pfam" id="PF00069">
    <property type="entry name" value="Pkinase"/>
    <property type="match status" value="1"/>
</dbReference>
<dbReference type="WBParaSite" id="TMUE_3000013025.7">
    <property type="protein sequence ID" value="TMUE_3000013025.7"/>
    <property type="gene ID" value="WBGene00287097"/>
</dbReference>
<dbReference type="GO" id="GO:0019098">
    <property type="term" value="P:reproductive behavior"/>
    <property type="evidence" value="ECO:0007669"/>
    <property type="project" value="UniProtKB-ARBA"/>
</dbReference>
<dbReference type="Gene3D" id="2.30.42.10">
    <property type="match status" value="1"/>
</dbReference>
<dbReference type="SUPFAM" id="SSF50044">
    <property type="entry name" value="SH3-domain"/>
    <property type="match status" value="1"/>
</dbReference>
<evidence type="ECO:0000259" key="7">
    <source>
        <dbReference type="PROSITE" id="PS50052"/>
    </source>
</evidence>
<sequence>MFSSSNHNYGHSSASSSVPSTSAALDPTVVAMLPYDLQEVLQRNATSTLFRAVSKRSVQPFAVQLIDLDRRSKRPGFSIEDLKREIQILRAIKHPYIIDLVDTYQYDKYFCVVFEYMDGRDLCLEIVERAAAGFVYSEFVISHYVRQLLNALSYCVDRDIIHRDLRLECAVLANGENSAPLKLGGFHLAVQLPDSSAKIQGTKVGTISHMAPEIVKGDPYNCAVDMWSVGVLVFVLLSGTFPFSGQPKEVFNSILNGHYKMQSKPWSHISDFAKDFVVKLLTVDSRRRMNVSQALKHPWIQDKDNCARRTHLVDTVCFMQRFNAHRNLKRRIISSINSSKWTADAIPGGEEVIEPQYISNDQGASTSAVRQLFLSLDQIAGVCAGDHSIENLLTQNGIRSTESGLIDVLELYDHANLVSLRLSCPPSDASQRLENALEQLSNAEHIDQAVELQFILNSPDIKILFHTIDVIAVEIFAKFVTPDGTPQVNSISQVVVNHGNNIVDDLTCSSSDLSLSPITRVRIIQFQRNTDEPMGITMKINEEGKCIIARIMHGGMVHRQGTLHVGDEVREINGISTTNESVETLQRLLRDLRGSVTFKVVPSYRSAPPPCEVYVRAQFDYDPSHDDLIPCPQAGIHFRTGDVLQVISKDDYNWWQARHVASFPSFGPSCTTSQYSSGTTPLAGLIPSPELQEWRTACLAMEHAKNTFPCLSISKRKRHQFGKHFFKSRSIIDRLDLATYEEVVRLPSFRRKTLVLLGANGVGRRHIKNTLIQRHPDRYAYPIPHTTRPPRRDEIDGQHYYFIDHEAMLSEVQKNEYLEYGTHEDFMYGTKLDTIRAIHRAGKIAILDVEPQALKILRTAEYSPFVIFIAAPDLFGLDDPDGSLERLVRESELLRQAYGHFFDYIIVNNDIDDTIKHIEMVMEKLHLSPQWIAVSWVY</sequence>
<dbReference type="CDD" id="cd00071">
    <property type="entry name" value="GMPK"/>
    <property type="match status" value="1"/>
</dbReference>
<dbReference type="WBParaSite" id="TMUE_3000013025.6">
    <property type="protein sequence ID" value="TMUE_3000013025.6"/>
    <property type="gene ID" value="WBGene00287097"/>
</dbReference>
<dbReference type="WBParaSite" id="TMUE_3000013025.3">
    <property type="protein sequence ID" value="TMUE_3000013025.3"/>
    <property type="gene ID" value="WBGene00287097"/>
</dbReference>
<dbReference type="Pfam" id="PF00595">
    <property type="entry name" value="PDZ"/>
    <property type="match status" value="1"/>
</dbReference>
<evidence type="ECO:0000313" key="9">
    <source>
        <dbReference type="Proteomes" id="UP000046395"/>
    </source>
</evidence>
<dbReference type="WBParaSite" id="TMUE_3000013025.2">
    <property type="protein sequence ID" value="TMUE_3000013025.2"/>
    <property type="gene ID" value="WBGene00287097"/>
</dbReference>
<evidence type="ECO:0000256" key="3">
    <source>
        <dbReference type="PROSITE-ProRule" id="PRU00192"/>
    </source>
</evidence>
<dbReference type="PROSITE" id="PS50002">
    <property type="entry name" value="SH3"/>
    <property type="match status" value="1"/>
</dbReference>
<dbReference type="InterPro" id="IPR020590">
    <property type="entry name" value="Guanylate_kinase_CS"/>
</dbReference>
<dbReference type="SMART" id="SM00326">
    <property type="entry name" value="SH3"/>
    <property type="match status" value="1"/>
</dbReference>
<evidence type="ECO:0000256" key="2">
    <source>
        <dbReference type="ARBA" id="ARBA00022443"/>
    </source>
</evidence>
<evidence type="ECO:0000256" key="1">
    <source>
        <dbReference type="ARBA" id="ARBA00007014"/>
    </source>
</evidence>